<dbReference type="SUPFAM" id="SSF55729">
    <property type="entry name" value="Acyl-CoA N-acyltransferases (Nat)"/>
    <property type="match status" value="1"/>
</dbReference>
<protein>
    <submittedName>
        <fullName evidence="2">N-acetyltransferase</fullName>
    </submittedName>
</protein>
<dbReference type="Pfam" id="PF00583">
    <property type="entry name" value="Acetyltransf_1"/>
    <property type="match status" value="1"/>
</dbReference>
<dbReference type="RefSeq" id="WP_119584957.1">
    <property type="nucleotide sequence ID" value="NZ_JAWVBH010000001.1"/>
</dbReference>
<evidence type="ECO:0000313" key="3">
    <source>
        <dbReference type="Proteomes" id="UP000286317"/>
    </source>
</evidence>
<dbReference type="InterPro" id="IPR000182">
    <property type="entry name" value="GNAT_dom"/>
</dbReference>
<feature type="domain" description="N-acetyltransferase" evidence="1">
    <location>
        <begin position="1"/>
        <end position="136"/>
    </location>
</feature>
<sequence length="136" mass="16028">MSYSEHTIPDTENLKKLYASVGWWNYLSTDYDFQALIKNMDYVVTVWEDSELIGLIRALSDDCSVVFGQDILIKLQYQRQGIGRKLITMTLHRYKHVRQIILITDNSEKTNNFYRSLNMNKLENYNCNGFMILNNT</sequence>
<dbReference type="EMBL" id="QXUF01000180">
    <property type="protein sequence ID" value="RIM96484.1"/>
    <property type="molecule type" value="Genomic_DNA"/>
</dbReference>
<dbReference type="CDD" id="cd04301">
    <property type="entry name" value="NAT_SF"/>
    <property type="match status" value="1"/>
</dbReference>
<keyword evidence="3" id="KW-1185">Reference proteome</keyword>
<evidence type="ECO:0000313" key="2">
    <source>
        <dbReference type="EMBL" id="RIM96484.1"/>
    </source>
</evidence>
<dbReference type="PROSITE" id="PS51186">
    <property type="entry name" value="GNAT"/>
    <property type="match status" value="1"/>
</dbReference>
<gene>
    <name evidence="2" type="ORF">BU112_14190</name>
</gene>
<dbReference type="AlphaFoldDB" id="A0A418IBR4"/>
<proteinExistence type="predicted"/>
<dbReference type="Gene3D" id="3.40.630.30">
    <property type="match status" value="1"/>
</dbReference>
<reference evidence="2 3" key="1">
    <citation type="journal article" date="2016" name="Front. Microbiol.">
        <title>Comprehensive Phylogenetic Analysis of Bovine Non-aureus Staphylococci Species Based on Whole-Genome Sequencing.</title>
        <authorList>
            <person name="Naushad S."/>
            <person name="Barkema H.W."/>
            <person name="Luby C."/>
            <person name="Condas L.A."/>
            <person name="Nobrega D.B."/>
            <person name="Carson D.A."/>
            <person name="De Buck J."/>
        </authorList>
    </citation>
    <scope>NUCLEOTIDE SEQUENCE [LARGE SCALE GENOMIC DNA]</scope>
    <source>
        <strain evidence="2 3">SNUC 4554</strain>
    </source>
</reference>
<name>A0A418IBR4_9STAP</name>
<dbReference type="OrthoDB" id="9775804at2"/>
<evidence type="ECO:0000259" key="1">
    <source>
        <dbReference type="PROSITE" id="PS51186"/>
    </source>
</evidence>
<dbReference type="Proteomes" id="UP000286317">
    <property type="component" value="Unassembled WGS sequence"/>
</dbReference>
<dbReference type="InterPro" id="IPR016181">
    <property type="entry name" value="Acyl_CoA_acyltransferase"/>
</dbReference>
<accession>A0A418IBR4</accession>
<comment type="caution">
    <text evidence="2">The sequence shown here is derived from an EMBL/GenBank/DDBJ whole genome shotgun (WGS) entry which is preliminary data.</text>
</comment>
<dbReference type="GO" id="GO:0016747">
    <property type="term" value="F:acyltransferase activity, transferring groups other than amino-acyl groups"/>
    <property type="evidence" value="ECO:0007669"/>
    <property type="project" value="InterPro"/>
</dbReference>
<organism evidence="2 3">
    <name type="scientific">Staphylococcus shinii</name>
    <dbReference type="NCBI Taxonomy" id="2912228"/>
    <lineage>
        <taxon>Bacteria</taxon>
        <taxon>Bacillati</taxon>
        <taxon>Bacillota</taxon>
        <taxon>Bacilli</taxon>
        <taxon>Bacillales</taxon>
        <taxon>Staphylococcaceae</taxon>
        <taxon>Staphylococcus</taxon>
    </lineage>
</organism>